<protein>
    <submittedName>
        <fullName evidence="1">Uncharacterized protein</fullName>
    </submittedName>
</protein>
<sequence length="61" mass="6743">MPQAIKMRRSRMALLSSLEPIAVLTIPDNLVEKPSLCHPIVSLAQAGSYPKKQTLRIAVIF</sequence>
<gene>
    <name evidence="1" type="ORF">QWU01_12860</name>
</gene>
<evidence type="ECO:0000313" key="1">
    <source>
        <dbReference type="EMBL" id="MDW3777695.1"/>
    </source>
</evidence>
<dbReference type="EMBL" id="JAUEQX010000010">
    <property type="protein sequence ID" value="MDW3777695.1"/>
    <property type="molecule type" value="Genomic_DNA"/>
</dbReference>
<dbReference type="Proteomes" id="UP001276300">
    <property type="component" value="Unassembled WGS sequence"/>
</dbReference>
<name>A0AAW9C996_KLUCR</name>
<comment type="caution">
    <text evidence="1">The sequence shown here is derived from an EMBL/GenBank/DDBJ whole genome shotgun (WGS) entry which is preliminary data.</text>
</comment>
<reference evidence="1" key="1">
    <citation type="journal article" date="2023" name="J Glob Antimicrob Resist">
        <title>Emergence of NDM-1 and KPC-3 carbapenemases in Kluyvera cryocrescens: Investigating genetic heterogeneity and acquisition routes of blaNDM-1 in Enterobacterales species in Portugal.</title>
        <authorList>
            <person name="Loiodice M."/>
            <person name="Ribeiro M."/>
            <person name="Peixe L."/>
            <person name="Novais A."/>
        </authorList>
    </citation>
    <scope>NUCLEOTIDE SEQUENCE</scope>
    <source>
        <strain evidence="1">K629</strain>
    </source>
</reference>
<accession>A0AAW9C996</accession>
<dbReference type="AlphaFoldDB" id="A0AAW9C996"/>
<organism evidence="1 2">
    <name type="scientific">Kluyvera cryocrescens</name>
    <name type="common">Kluyvera citrophila</name>
    <dbReference type="NCBI Taxonomy" id="580"/>
    <lineage>
        <taxon>Bacteria</taxon>
        <taxon>Pseudomonadati</taxon>
        <taxon>Pseudomonadota</taxon>
        <taxon>Gammaproteobacteria</taxon>
        <taxon>Enterobacterales</taxon>
        <taxon>Enterobacteriaceae</taxon>
        <taxon>Kluyvera</taxon>
    </lineage>
</organism>
<proteinExistence type="predicted"/>
<evidence type="ECO:0000313" key="2">
    <source>
        <dbReference type="Proteomes" id="UP001276300"/>
    </source>
</evidence>